<sequence length="56" mass="6467">MDRKHIEKRNQQMIELGWWSLFFWPGQNVKLLRARGLISVASVEQCQPATSTPGQV</sequence>
<organism evidence="1 2">
    <name type="scientific">Drosophila gunungcola</name>
    <name type="common">fruit fly</name>
    <dbReference type="NCBI Taxonomy" id="103775"/>
    <lineage>
        <taxon>Eukaryota</taxon>
        <taxon>Metazoa</taxon>
        <taxon>Ecdysozoa</taxon>
        <taxon>Arthropoda</taxon>
        <taxon>Hexapoda</taxon>
        <taxon>Insecta</taxon>
        <taxon>Pterygota</taxon>
        <taxon>Neoptera</taxon>
        <taxon>Endopterygota</taxon>
        <taxon>Diptera</taxon>
        <taxon>Brachycera</taxon>
        <taxon>Muscomorpha</taxon>
        <taxon>Ephydroidea</taxon>
        <taxon>Drosophilidae</taxon>
        <taxon>Drosophila</taxon>
        <taxon>Sophophora</taxon>
    </lineage>
</organism>
<dbReference type="EMBL" id="JAMKOV010000001">
    <property type="protein sequence ID" value="KAI8044825.1"/>
    <property type="molecule type" value="Genomic_DNA"/>
</dbReference>
<proteinExistence type="predicted"/>
<gene>
    <name evidence="1" type="ORF">M5D96_000999</name>
</gene>
<reference evidence="1" key="1">
    <citation type="journal article" date="2023" name="Genome Biol. Evol.">
        <title>Long-read-based Genome Assembly of Drosophila gunungcola Reveals Fewer Chemosensory Genes in Flower-breeding Species.</title>
        <authorList>
            <person name="Negi A."/>
            <person name="Liao B.Y."/>
            <person name="Yeh S.D."/>
        </authorList>
    </citation>
    <scope>NUCLEOTIDE SEQUENCE</scope>
    <source>
        <strain evidence="1">Sukarami</strain>
    </source>
</reference>
<evidence type="ECO:0000313" key="2">
    <source>
        <dbReference type="Proteomes" id="UP001059596"/>
    </source>
</evidence>
<accession>A0A9Q0BUX1</accession>
<dbReference type="Proteomes" id="UP001059596">
    <property type="component" value="Chromosome 3R"/>
</dbReference>
<protein>
    <submittedName>
        <fullName evidence="1">Uncharacterized protein</fullName>
    </submittedName>
</protein>
<comment type="caution">
    <text evidence="1">The sequence shown here is derived from an EMBL/GenBank/DDBJ whole genome shotgun (WGS) entry which is preliminary data.</text>
</comment>
<dbReference type="AlphaFoldDB" id="A0A9Q0BUX1"/>
<name>A0A9Q0BUX1_9MUSC</name>
<evidence type="ECO:0000313" key="1">
    <source>
        <dbReference type="EMBL" id="KAI8044825.1"/>
    </source>
</evidence>
<keyword evidence="2" id="KW-1185">Reference proteome</keyword>